<protein>
    <recommendedName>
        <fullName evidence="4">DUF2975 domain-containing protein</fullName>
    </recommendedName>
</protein>
<evidence type="ECO:0008006" key="4">
    <source>
        <dbReference type="Google" id="ProtNLM"/>
    </source>
</evidence>
<evidence type="ECO:0000313" key="2">
    <source>
        <dbReference type="EMBL" id="TXC62484.1"/>
    </source>
</evidence>
<sequence>MRTRRSARWLRRLAIAMIVLVEVAFLFAAALVAGGGAAGGAISTDTAHLPPWAGAACLLIFGLLVGVALAHLVRMLGKIEQGALFATARELRGFALWLFVAVLFSILAPPLFQLADGALGGTGAHRATLTADSDDALMLLIIGLLALIARLLEAAQEVADDAAQIV</sequence>
<dbReference type="EMBL" id="VOQQ01000001">
    <property type="protein sequence ID" value="TXC62484.1"/>
    <property type="molecule type" value="Genomic_DNA"/>
</dbReference>
<feature type="transmembrane region" description="Helical" evidence="1">
    <location>
        <begin position="52"/>
        <end position="73"/>
    </location>
</feature>
<feature type="transmembrane region" description="Helical" evidence="1">
    <location>
        <begin position="135"/>
        <end position="152"/>
    </location>
</feature>
<comment type="caution">
    <text evidence="2">The sequence shown here is derived from an EMBL/GenBank/DDBJ whole genome shotgun (WGS) entry which is preliminary data.</text>
</comment>
<reference evidence="2 3" key="1">
    <citation type="journal article" date="2015" name="J. Microbiol.">
        <title>Sphingosinicella ginsenosidimutans sp. nov., with ginsenoside converting activity.</title>
        <authorList>
            <person name="Kim J.K."/>
            <person name="Kang M.S."/>
            <person name="Park S.C."/>
            <person name="Kim K.M."/>
            <person name="Choi K."/>
            <person name="Yoon M.H."/>
            <person name="Im W.T."/>
        </authorList>
    </citation>
    <scope>NUCLEOTIDE SEQUENCE [LARGE SCALE GENOMIC DNA]</scope>
    <source>
        <strain evidence="2 3">BS-11</strain>
    </source>
</reference>
<dbReference type="Proteomes" id="UP000321249">
    <property type="component" value="Unassembled WGS sequence"/>
</dbReference>
<keyword evidence="3" id="KW-1185">Reference proteome</keyword>
<evidence type="ECO:0000256" key="1">
    <source>
        <dbReference type="SAM" id="Phobius"/>
    </source>
</evidence>
<keyword evidence="1" id="KW-1133">Transmembrane helix</keyword>
<organism evidence="2 3">
    <name type="scientific">Allosphingosinicella ginsenosidimutans</name>
    <dbReference type="NCBI Taxonomy" id="1176539"/>
    <lineage>
        <taxon>Bacteria</taxon>
        <taxon>Pseudomonadati</taxon>
        <taxon>Pseudomonadota</taxon>
        <taxon>Alphaproteobacteria</taxon>
        <taxon>Sphingomonadales</taxon>
        <taxon>Sphingomonadaceae</taxon>
        <taxon>Allosphingosinicella</taxon>
    </lineage>
</organism>
<keyword evidence="1" id="KW-0812">Transmembrane</keyword>
<proteinExistence type="predicted"/>
<gene>
    <name evidence="2" type="ORF">FRZ32_01715</name>
</gene>
<name>A0A5C6TQ18_9SPHN</name>
<dbReference type="RefSeq" id="WP_147041872.1">
    <property type="nucleotide sequence ID" value="NZ_BAABIR010000001.1"/>
</dbReference>
<accession>A0A5C6TQ18</accession>
<keyword evidence="1" id="KW-0472">Membrane</keyword>
<feature type="transmembrane region" description="Helical" evidence="1">
    <location>
        <begin position="94"/>
        <end position="115"/>
    </location>
</feature>
<evidence type="ECO:0000313" key="3">
    <source>
        <dbReference type="Proteomes" id="UP000321249"/>
    </source>
</evidence>
<dbReference type="AlphaFoldDB" id="A0A5C6TQ18"/>
<feature type="transmembrane region" description="Helical" evidence="1">
    <location>
        <begin position="12"/>
        <end position="32"/>
    </location>
</feature>